<dbReference type="Proteomes" id="UP000546126">
    <property type="component" value="Unassembled WGS sequence"/>
</dbReference>
<gene>
    <name evidence="6" type="ORF">HT134_01375</name>
</gene>
<reference evidence="6 7" key="1">
    <citation type="submission" date="2020-06" db="EMBL/GenBank/DDBJ databases">
        <authorList>
            <person name="Chanama M."/>
        </authorList>
    </citation>
    <scope>NUCLEOTIDE SEQUENCE [LARGE SCALE GENOMIC DNA]</scope>
    <source>
        <strain evidence="6 7">TBRC6557</strain>
    </source>
</reference>
<dbReference type="Gene3D" id="1.10.10.60">
    <property type="entry name" value="Homeodomain-like"/>
    <property type="match status" value="1"/>
</dbReference>
<keyword evidence="7" id="KW-1185">Reference proteome</keyword>
<dbReference type="PANTHER" id="PTHR30055">
    <property type="entry name" value="HTH-TYPE TRANSCRIPTIONAL REGULATOR RUTR"/>
    <property type="match status" value="1"/>
</dbReference>
<dbReference type="GO" id="GO:0003700">
    <property type="term" value="F:DNA-binding transcription factor activity"/>
    <property type="evidence" value="ECO:0007669"/>
    <property type="project" value="TreeGrafter"/>
</dbReference>
<dbReference type="PANTHER" id="PTHR30055:SF234">
    <property type="entry name" value="HTH-TYPE TRANSCRIPTIONAL REGULATOR BETI"/>
    <property type="match status" value="1"/>
</dbReference>
<name>A0A7Y6IIA7_9ACTN</name>
<evidence type="ECO:0000256" key="2">
    <source>
        <dbReference type="ARBA" id="ARBA00023125"/>
    </source>
</evidence>
<evidence type="ECO:0000256" key="3">
    <source>
        <dbReference type="ARBA" id="ARBA00023163"/>
    </source>
</evidence>
<evidence type="ECO:0000313" key="7">
    <source>
        <dbReference type="Proteomes" id="UP000546126"/>
    </source>
</evidence>
<dbReference type="Pfam" id="PF00440">
    <property type="entry name" value="TetR_N"/>
    <property type="match status" value="1"/>
</dbReference>
<keyword evidence="2 4" id="KW-0238">DNA-binding</keyword>
<feature type="DNA-binding region" description="H-T-H motif" evidence="4">
    <location>
        <begin position="33"/>
        <end position="52"/>
    </location>
</feature>
<dbReference type="Gene3D" id="1.10.357.10">
    <property type="entry name" value="Tetracycline Repressor, domain 2"/>
    <property type="match status" value="1"/>
</dbReference>
<comment type="caution">
    <text evidence="6">The sequence shown here is derived from an EMBL/GenBank/DDBJ whole genome shotgun (WGS) entry which is preliminary data.</text>
</comment>
<proteinExistence type="predicted"/>
<sequence length="199" mass="21811">MTGLRQQHRQRIHEAISEAAISLFMERGFDEVPVAEVAAAARVSKPTLFKYFPTKEDLVLHRIADHQGEAARVVRERAPGESPLGALRRHFLEGLARHEPTTGLNDHPQVVAYYRLVFSTPGLAARVFQYMAADEAALADALAETTDRLTAELLAGQVLSAQRVLARRSWAALVAGRPLEEVEREAVSAAEHAFALLGA</sequence>
<dbReference type="GO" id="GO:0000976">
    <property type="term" value="F:transcription cis-regulatory region binding"/>
    <property type="evidence" value="ECO:0007669"/>
    <property type="project" value="TreeGrafter"/>
</dbReference>
<evidence type="ECO:0000313" key="6">
    <source>
        <dbReference type="EMBL" id="NUW38782.1"/>
    </source>
</evidence>
<protein>
    <submittedName>
        <fullName evidence="6">TetR family transcriptional regulator</fullName>
    </submittedName>
</protein>
<organism evidence="6 7">
    <name type="scientific">Nonomuraea rhodomycinica</name>
    <dbReference type="NCBI Taxonomy" id="1712872"/>
    <lineage>
        <taxon>Bacteria</taxon>
        <taxon>Bacillati</taxon>
        <taxon>Actinomycetota</taxon>
        <taxon>Actinomycetes</taxon>
        <taxon>Streptosporangiales</taxon>
        <taxon>Streptosporangiaceae</taxon>
        <taxon>Nonomuraea</taxon>
    </lineage>
</organism>
<dbReference type="InterPro" id="IPR050109">
    <property type="entry name" value="HTH-type_TetR-like_transc_reg"/>
</dbReference>
<evidence type="ECO:0000259" key="5">
    <source>
        <dbReference type="PROSITE" id="PS50977"/>
    </source>
</evidence>
<accession>A0A7Y6IIA7</accession>
<feature type="domain" description="HTH tetR-type" evidence="5">
    <location>
        <begin position="10"/>
        <end position="70"/>
    </location>
</feature>
<dbReference type="InterPro" id="IPR009057">
    <property type="entry name" value="Homeodomain-like_sf"/>
</dbReference>
<evidence type="ECO:0000256" key="4">
    <source>
        <dbReference type="PROSITE-ProRule" id="PRU00335"/>
    </source>
</evidence>
<evidence type="ECO:0000256" key="1">
    <source>
        <dbReference type="ARBA" id="ARBA00023015"/>
    </source>
</evidence>
<dbReference type="EMBL" id="JABWGO010000001">
    <property type="protein sequence ID" value="NUW38782.1"/>
    <property type="molecule type" value="Genomic_DNA"/>
</dbReference>
<dbReference type="PROSITE" id="PS50977">
    <property type="entry name" value="HTH_TETR_2"/>
    <property type="match status" value="1"/>
</dbReference>
<dbReference type="AlphaFoldDB" id="A0A7Y6IIA7"/>
<dbReference type="RefSeq" id="WP_175598416.1">
    <property type="nucleotide sequence ID" value="NZ_JABWGO010000001.1"/>
</dbReference>
<dbReference type="SUPFAM" id="SSF46689">
    <property type="entry name" value="Homeodomain-like"/>
    <property type="match status" value="1"/>
</dbReference>
<dbReference type="InterPro" id="IPR001647">
    <property type="entry name" value="HTH_TetR"/>
</dbReference>
<keyword evidence="1" id="KW-0805">Transcription regulation</keyword>
<dbReference type="PRINTS" id="PR00455">
    <property type="entry name" value="HTHTETR"/>
</dbReference>
<keyword evidence="3" id="KW-0804">Transcription</keyword>